<dbReference type="Proteomes" id="UP000218238">
    <property type="component" value="Unassembled WGS sequence"/>
</dbReference>
<dbReference type="RefSeq" id="WP_095721022.1">
    <property type="nucleotide sequence ID" value="NZ_NTFS01000051.1"/>
</dbReference>
<dbReference type="EMBL" id="NTFS01000051">
    <property type="protein sequence ID" value="PAX59439.1"/>
    <property type="molecule type" value="Genomic_DNA"/>
</dbReference>
<feature type="signal peptide" evidence="1">
    <location>
        <begin position="1"/>
        <end position="23"/>
    </location>
</feature>
<reference evidence="2 3" key="1">
    <citation type="submission" date="2017-08" db="EMBL/GenBank/DDBJ databases">
        <title>Draft genome sequence of filamentous cyanobacterium Calothrix elsteri CCALA 953.</title>
        <authorList>
            <person name="Gagunashvili A.N."/>
            <person name="Elster J."/>
            <person name="Andresson O.S."/>
        </authorList>
    </citation>
    <scope>NUCLEOTIDE SEQUENCE [LARGE SCALE GENOMIC DNA]</scope>
    <source>
        <strain evidence="2 3">CCALA 953</strain>
    </source>
</reference>
<proteinExistence type="predicted"/>
<gene>
    <name evidence="2" type="ORF">CK510_07050</name>
</gene>
<evidence type="ECO:0000313" key="2">
    <source>
        <dbReference type="EMBL" id="PAX59439.1"/>
    </source>
</evidence>
<protein>
    <submittedName>
        <fullName evidence="2">Uncharacterized protein</fullName>
    </submittedName>
</protein>
<name>A0A2A2TM11_9CYAN</name>
<dbReference type="OrthoDB" id="487439at2"/>
<keyword evidence="3" id="KW-1185">Reference proteome</keyword>
<dbReference type="AlphaFoldDB" id="A0A2A2TM11"/>
<feature type="chain" id="PRO_5013014136" evidence="1">
    <location>
        <begin position="24"/>
        <end position="211"/>
    </location>
</feature>
<evidence type="ECO:0000256" key="1">
    <source>
        <dbReference type="SAM" id="SignalP"/>
    </source>
</evidence>
<organism evidence="2 3">
    <name type="scientific">Brunnivagina elsteri CCALA 953</name>
    <dbReference type="NCBI Taxonomy" id="987040"/>
    <lineage>
        <taxon>Bacteria</taxon>
        <taxon>Bacillati</taxon>
        <taxon>Cyanobacteriota</taxon>
        <taxon>Cyanophyceae</taxon>
        <taxon>Nostocales</taxon>
        <taxon>Calotrichaceae</taxon>
        <taxon>Brunnivagina</taxon>
    </lineage>
</organism>
<evidence type="ECO:0000313" key="3">
    <source>
        <dbReference type="Proteomes" id="UP000218238"/>
    </source>
</evidence>
<sequence>MKHKLLGLTALTCGIVASYIAPAAAIQYQSSTVYKATENGVDVAYLSGSANSTIQIKLGATDRPAARLAGACGEVRIPVPSSGSFAGLKVDGTAIDASSLPTFSIPSCLNGTFAEARPDNFKAPNGAVIIVNKTPQSAVTIALPSEQTRAVRLNGCGFGRLAPATGSTLPSEFMIGATNYTVSSLPDAQKGPICRSLPNNGGFEGYVPASW</sequence>
<keyword evidence="1" id="KW-0732">Signal</keyword>
<accession>A0A2A2TM11</accession>
<comment type="caution">
    <text evidence="2">The sequence shown here is derived from an EMBL/GenBank/DDBJ whole genome shotgun (WGS) entry which is preliminary data.</text>
</comment>